<proteinExistence type="predicted"/>
<dbReference type="EMBL" id="KT214390">
    <property type="protein sequence ID" value="ANA76391.1"/>
    <property type="molecule type" value="Genomic_DNA"/>
</dbReference>
<feature type="region of interest" description="Disordered" evidence="1">
    <location>
        <begin position="104"/>
        <end position="134"/>
    </location>
</feature>
<feature type="compositionally biased region" description="Polar residues" evidence="1">
    <location>
        <begin position="18"/>
        <end position="43"/>
    </location>
</feature>
<evidence type="ECO:0000256" key="1">
    <source>
        <dbReference type="SAM" id="MobiDB-lite"/>
    </source>
</evidence>
<organism evidence="2">
    <name type="scientific">Plantago lanceolata latent virus</name>
    <dbReference type="NCBI Taxonomy" id="1830242"/>
    <lineage>
        <taxon>Viruses</taxon>
        <taxon>Monodnaviria</taxon>
        <taxon>Shotokuvirae</taxon>
        <taxon>Cressdnaviricota</taxon>
        <taxon>Repensiviricetes</taxon>
        <taxon>Geplafuvirales</taxon>
        <taxon>Geminiviridae</taxon>
        <taxon>Capulavirus</taxon>
        <taxon>Capulavirus plantagonis</taxon>
    </lineage>
</organism>
<feature type="compositionally biased region" description="Low complexity" evidence="1">
    <location>
        <begin position="104"/>
        <end position="120"/>
    </location>
</feature>
<feature type="compositionally biased region" description="Polar residues" evidence="1">
    <location>
        <begin position="121"/>
        <end position="134"/>
    </location>
</feature>
<evidence type="ECO:0000313" key="2">
    <source>
        <dbReference type="EMBL" id="ANA76391.1"/>
    </source>
</evidence>
<name>A0A166V5V7_9GEMI</name>
<feature type="region of interest" description="Disordered" evidence="1">
    <location>
        <begin position="18"/>
        <end position="45"/>
    </location>
</feature>
<protein>
    <submittedName>
        <fullName evidence="2">C3</fullName>
    </submittedName>
</protein>
<accession>A0A166V5V7</accession>
<reference evidence="2" key="1">
    <citation type="journal article" date="2016" name="Virology">
        <title>Molecular characterization and prevalence of two capulaviruses: Alfalfa leaf curl virus from France and Euphorbia caput-medusae latent virus from South Africa.</title>
        <authorList>
            <person name="Bernardo P."/>
            <person name="Muhire B."/>
            <person name="Francois S."/>
            <person name="Deshoux M."/>
            <person name="Hartnady P."/>
            <person name="Farkas K."/>
            <person name="Kraberger S."/>
            <person name="Filloux D."/>
            <person name="Fernandez E."/>
            <person name="Galzi S."/>
            <person name="Ferdinand R."/>
            <person name="Granier M."/>
            <person name="Marais A."/>
            <person name="Monge Blasco P."/>
            <person name="Candresse T."/>
            <person name="Escriu F."/>
            <person name="Varsani A."/>
            <person name="Harkins G.W."/>
            <person name="Martin D.P."/>
            <person name="Roumagnac P."/>
        </authorList>
    </citation>
    <scope>NUCLEOTIDE SEQUENCE</scope>
    <source>
        <strain evidence="2">ALA13_Pl5</strain>
    </source>
</reference>
<sequence length="169" mass="18562">MIFFMPEFVRKIMRMERNTSTVSSNSPNDSPPETQNTSTSPPQTLLPVVMINHTTPISRYPEATPTSPTTSPRTAISSNEAYLRLQDVALRSLGIQSGLLYSRSLHPSPTSSPESSRNSPTHGQHSYATWNTQPIPDGQNPLYCMNPDTGLSLIYLSPLNNGPTQTSTQ</sequence>